<evidence type="ECO:0000256" key="3">
    <source>
        <dbReference type="ARBA" id="ARBA00022617"/>
    </source>
</evidence>
<keyword evidence="4 6" id="KW-0479">Metal-binding</keyword>
<feature type="binding site" evidence="7">
    <location>
        <position position="130"/>
    </location>
    <ligand>
        <name>Fe cation</name>
        <dbReference type="ChEBI" id="CHEBI:24875"/>
        <label>2</label>
    </ligand>
</feature>
<dbReference type="Gene3D" id="1.20.1260.10">
    <property type="match status" value="1"/>
</dbReference>
<dbReference type="InterPro" id="IPR008331">
    <property type="entry name" value="Ferritin_DPS_dom"/>
</dbReference>
<evidence type="ECO:0000313" key="10">
    <source>
        <dbReference type="EMBL" id="QQG37073.1"/>
    </source>
</evidence>
<dbReference type="GO" id="GO:0004322">
    <property type="term" value="F:ferroxidase activity"/>
    <property type="evidence" value="ECO:0007669"/>
    <property type="project" value="UniProtKB-EC"/>
</dbReference>
<dbReference type="GO" id="GO:0140315">
    <property type="term" value="F:iron ion sequestering activity"/>
    <property type="evidence" value="ECO:0007669"/>
    <property type="project" value="UniProtKB-ARBA"/>
</dbReference>
<dbReference type="PIRSF" id="PIRSF002560">
    <property type="entry name" value="Bacterioferritin"/>
    <property type="match status" value="1"/>
</dbReference>
<dbReference type="NCBIfam" id="TIGR00754">
    <property type="entry name" value="bfr"/>
    <property type="match status" value="1"/>
</dbReference>
<reference evidence="10 11" key="1">
    <citation type="submission" date="2020-07" db="EMBL/GenBank/DDBJ databases">
        <title>Huge and variable diversity of episymbiotic CPR bacteria and DPANN archaea in groundwater ecosystems.</title>
        <authorList>
            <person name="He C.Y."/>
            <person name="Keren R."/>
            <person name="Whittaker M."/>
            <person name="Farag I.F."/>
            <person name="Doudna J."/>
            <person name="Cate J.H.D."/>
            <person name="Banfield J.F."/>
        </authorList>
    </citation>
    <scope>NUCLEOTIDE SEQUENCE [LARGE SCALE GENOMIC DNA]</scope>
    <source>
        <strain evidence="10">NC_groundwater_70_Ag_B-0.1um_54_66</strain>
    </source>
</reference>
<feature type="binding site" evidence="7">
    <location>
        <position position="94"/>
    </location>
    <ligand>
        <name>Fe cation</name>
        <dbReference type="ChEBI" id="CHEBI:24875"/>
        <label>2</label>
    </ligand>
</feature>
<organism evidence="10 11">
    <name type="scientific">Micavibrio aeruginosavorus</name>
    <dbReference type="NCBI Taxonomy" id="349221"/>
    <lineage>
        <taxon>Bacteria</taxon>
        <taxon>Pseudomonadati</taxon>
        <taxon>Bdellovibrionota</taxon>
        <taxon>Bdellovibrionia</taxon>
        <taxon>Bdellovibrionales</taxon>
        <taxon>Pseudobdellovibrionaceae</taxon>
        <taxon>Micavibrio</taxon>
    </lineage>
</organism>
<evidence type="ECO:0000256" key="5">
    <source>
        <dbReference type="ARBA" id="ARBA00023004"/>
    </source>
</evidence>
<evidence type="ECO:0000256" key="7">
    <source>
        <dbReference type="PIRSR" id="PIRSR002560-1"/>
    </source>
</evidence>
<gene>
    <name evidence="10" type="primary">bfr</name>
    <name evidence="10" type="ORF">HYS17_04725</name>
</gene>
<feature type="binding site" evidence="7">
    <location>
        <position position="51"/>
    </location>
    <ligand>
        <name>Fe cation</name>
        <dbReference type="ChEBI" id="CHEBI:24875"/>
        <label>2</label>
    </ligand>
</feature>
<feature type="binding site" description="axial binding residue" evidence="7">
    <location>
        <position position="52"/>
    </location>
    <ligand>
        <name>heme b</name>
        <dbReference type="ChEBI" id="CHEBI:60344"/>
        <note>ligand shared between dimeric partners</note>
    </ligand>
    <ligandPart>
        <name>Fe</name>
        <dbReference type="ChEBI" id="CHEBI:18248"/>
    </ligandPart>
</feature>
<dbReference type="GO" id="GO:0008199">
    <property type="term" value="F:ferric iron binding"/>
    <property type="evidence" value="ECO:0007669"/>
    <property type="project" value="InterPro"/>
</dbReference>
<sequence length="159" mass="17894">MKGDKKVIQTLNLSLKGELTAINQYFLHARIFESWGVTKLAKHEKAESIEEMGHADLLIQRILLLGGLPNLQDLDKLMIGETVKEALECDMKLEKAGIASYRKGIVVCEETQDYVTRDLLIKILADEEGHLDHIETQLKMIEGMGLENYLQLQSASADQ</sequence>
<feature type="binding site" evidence="7">
    <location>
        <position position="50"/>
    </location>
    <ligand>
        <name>Fe cation</name>
        <dbReference type="ChEBI" id="CHEBI:24875"/>
        <label>3</label>
    </ligand>
</feature>
<keyword evidence="2 6" id="KW-0409">Iron storage</keyword>
<dbReference type="PANTHER" id="PTHR30295:SF0">
    <property type="entry name" value="BACTERIOFERRITIN"/>
    <property type="match status" value="1"/>
</dbReference>
<feature type="binding site" evidence="7">
    <location>
        <position position="18"/>
    </location>
    <ligand>
        <name>Fe cation</name>
        <dbReference type="ChEBI" id="CHEBI:24875"/>
        <label>1</label>
    </ligand>
</feature>
<dbReference type="GO" id="GO:0006826">
    <property type="term" value="P:iron ion transport"/>
    <property type="evidence" value="ECO:0007669"/>
    <property type="project" value="InterPro"/>
</dbReference>
<dbReference type="GO" id="GO:0005829">
    <property type="term" value="C:cytosol"/>
    <property type="evidence" value="ECO:0007669"/>
    <property type="project" value="TreeGrafter"/>
</dbReference>
<dbReference type="Pfam" id="PF00210">
    <property type="entry name" value="Ferritin"/>
    <property type="match status" value="1"/>
</dbReference>
<dbReference type="InterPro" id="IPR012347">
    <property type="entry name" value="Ferritin-like"/>
</dbReference>
<feature type="binding site" evidence="7">
    <location>
        <position position="127"/>
    </location>
    <ligand>
        <name>Fe cation</name>
        <dbReference type="ChEBI" id="CHEBI:24875"/>
        <label>1</label>
    </ligand>
</feature>
<keyword evidence="3 8" id="KW-0349">Heme</keyword>
<comment type="catalytic activity">
    <reaction evidence="6">
        <text>4 Fe(2+) + O2 + 4 H(+) = 4 Fe(3+) + 2 H2O</text>
        <dbReference type="Rhea" id="RHEA:11148"/>
        <dbReference type="ChEBI" id="CHEBI:15377"/>
        <dbReference type="ChEBI" id="CHEBI:15378"/>
        <dbReference type="ChEBI" id="CHEBI:15379"/>
        <dbReference type="ChEBI" id="CHEBI:29033"/>
        <dbReference type="ChEBI" id="CHEBI:29034"/>
        <dbReference type="EC" id="1.16.3.1"/>
    </reaction>
</comment>
<dbReference type="EMBL" id="CP066681">
    <property type="protein sequence ID" value="QQG37073.1"/>
    <property type="molecule type" value="Genomic_DNA"/>
</dbReference>
<evidence type="ECO:0000256" key="2">
    <source>
        <dbReference type="ARBA" id="ARBA00022434"/>
    </source>
</evidence>
<evidence type="ECO:0000256" key="1">
    <source>
        <dbReference type="ARBA" id="ARBA00008093"/>
    </source>
</evidence>
<dbReference type="AlphaFoldDB" id="A0A7T5R3W8"/>
<dbReference type="GO" id="GO:0006879">
    <property type="term" value="P:intracellular iron ion homeostasis"/>
    <property type="evidence" value="ECO:0007669"/>
    <property type="project" value="UniProtKB-KW"/>
</dbReference>
<feature type="domain" description="Ferritin-like diiron" evidence="9">
    <location>
        <begin position="1"/>
        <end position="145"/>
    </location>
</feature>
<comment type="function">
    <text evidence="6">Iron-storage protein, whose ferroxidase center binds Fe(2+), oxidizes it using dioxygen to Fe(3+), and participates in the subsequent Fe(3+) oxide mineral core formation within the central cavity of the BFR protein shell.</text>
</comment>
<proteinExistence type="inferred from homology"/>
<comment type="similarity">
    <text evidence="1 6 8">Belongs to the bacterioferritin family.</text>
</comment>
<dbReference type="SUPFAM" id="SSF47240">
    <property type="entry name" value="Ferritin-like"/>
    <property type="match status" value="1"/>
</dbReference>
<dbReference type="Proteomes" id="UP000595362">
    <property type="component" value="Chromosome"/>
</dbReference>
<evidence type="ECO:0000256" key="8">
    <source>
        <dbReference type="RuleBase" id="RU000623"/>
    </source>
</evidence>
<dbReference type="InterPro" id="IPR009078">
    <property type="entry name" value="Ferritin-like_SF"/>
</dbReference>
<dbReference type="PROSITE" id="PS50905">
    <property type="entry name" value="FERRITIN_LIKE"/>
    <property type="match status" value="1"/>
</dbReference>
<dbReference type="EC" id="1.16.3.1" evidence="6"/>
<dbReference type="InterPro" id="IPR002024">
    <property type="entry name" value="Bacterioferritin"/>
</dbReference>
<feature type="binding site" evidence="7">
    <location>
        <position position="127"/>
    </location>
    <ligand>
        <name>Fe cation</name>
        <dbReference type="ChEBI" id="CHEBI:24875"/>
        <label>2</label>
    </ligand>
</feature>
<keyword evidence="5 6" id="KW-0408">Iron</keyword>
<name>A0A7T5R3W8_9BACT</name>
<dbReference type="PANTHER" id="PTHR30295">
    <property type="entry name" value="BACTERIOFERRITIN"/>
    <property type="match status" value="1"/>
</dbReference>
<evidence type="ECO:0000256" key="6">
    <source>
        <dbReference type="PIRNR" id="PIRNR002560"/>
    </source>
</evidence>
<dbReference type="PRINTS" id="PR00601">
    <property type="entry name" value="BACFERRITIN"/>
</dbReference>
<dbReference type="PROSITE" id="PS00549">
    <property type="entry name" value="BACTERIOFERRITIN"/>
    <property type="match status" value="1"/>
</dbReference>
<evidence type="ECO:0000313" key="11">
    <source>
        <dbReference type="Proteomes" id="UP000595362"/>
    </source>
</evidence>
<evidence type="ECO:0000256" key="4">
    <source>
        <dbReference type="ARBA" id="ARBA00022723"/>
    </source>
</evidence>
<evidence type="ECO:0000259" key="9">
    <source>
        <dbReference type="PROSITE" id="PS50905"/>
    </source>
</evidence>
<feature type="binding site" evidence="7">
    <location>
        <position position="54"/>
    </location>
    <ligand>
        <name>Fe cation</name>
        <dbReference type="ChEBI" id="CHEBI:24875"/>
        <label>1</label>
    </ligand>
</feature>
<protein>
    <recommendedName>
        <fullName evidence="6 8">Bacterioferritin</fullName>
        <ecNumber evidence="6">1.16.3.1</ecNumber>
    </recommendedName>
</protein>
<dbReference type="InterPro" id="IPR009040">
    <property type="entry name" value="Ferritin-like_diiron"/>
</dbReference>
<dbReference type="CDD" id="cd00907">
    <property type="entry name" value="Bacterioferritin"/>
    <property type="match status" value="1"/>
</dbReference>
<feature type="binding site" evidence="7">
    <location>
        <position position="51"/>
    </location>
    <ligand>
        <name>Fe cation</name>
        <dbReference type="ChEBI" id="CHEBI:24875"/>
        <label>1</label>
    </ligand>
</feature>
<accession>A0A7T5R3W8</accession>
<dbReference type="FunFam" id="1.20.1260.10:FF:000005">
    <property type="entry name" value="Bacterioferritin"/>
    <property type="match status" value="1"/>
</dbReference>
<dbReference type="GO" id="GO:0020037">
    <property type="term" value="F:heme binding"/>
    <property type="evidence" value="ECO:0007669"/>
    <property type="project" value="TreeGrafter"/>
</dbReference>